<name>A0A2S8JX73_ECOLX</name>
<dbReference type="EMBL" id="CP031548">
    <property type="protein sequence ID" value="AXO10133.1"/>
    <property type="molecule type" value="Genomic_DNA"/>
</dbReference>
<evidence type="ECO:0000313" key="9">
    <source>
        <dbReference type="Proteomes" id="UP000255164"/>
    </source>
</evidence>
<evidence type="ECO:0000256" key="3">
    <source>
        <dbReference type="ARBA" id="ARBA00023163"/>
    </source>
</evidence>
<keyword evidence="5" id="KW-0614">Plasmid</keyword>
<dbReference type="GO" id="GO:0003700">
    <property type="term" value="F:DNA-binding transcription factor activity"/>
    <property type="evidence" value="ECO:0007669"/>
    <property type="project" value="InterPro"/>
</dbReference>
<gene>
    <name evidence="8" type="primary">marA_5</name>
    <name evidence="7" type="synonym">marA_2</name>
    <name evidence="5" type="ORF">DS732_28425</name>
    <name evidence="6" type="ORF">HEP34_004961</name>
    <name evidence="7" type="ORF">NCTC10082_03354</name>
    <name evidence="8" type="ORF">NCTC10082_05770</name>
</gene>
<dbReference type="PANTHER" id="PTHR47504">
    <property type="entry name" value="RIGHT ORIGIN-BINDING PROTEIN"/>
    <property type="match status" value="1"/>
</dbReference>
<dbReference type="Pfam" id="PF12833">
    <property type="entry name" value="HTH_18"/>
    <property type="match status" value="1"/>
</dbReference>
<dbReference type="Proteomes" id="UP000255164">
    <property type="component" value="Unassembled WGS sequence"/>
</dbReference>
<protein>
    <submittedName>
        <fullName evidence="5">AraC family transcriptional regulator</fullName>
    </submittedName>
    <submittedName>
        <fullName evidence="6">Helix-turn-helix transcriptional regulator</fullName>
    </submittedName>
</protein>
<evidence type="ECO:0000313" key="7">
    <source>
        <dbReference type="EMBL" id="STE04914.1"/>
    </source>
</evidence>
<dbReference type="Gene3D" id="1.10.10.60">
    <property type="entry name" value="Homeodomain-like"/>
    <property type="match status" value="2"/>
</dbReference>
<geneLocation type="plasmid" evidence="5">
    <name>unnamed2</name>
</geneLocation>
<dbReference type="InterPro" id="IPR050959">
    <property type="entry name" value="MarA-like"/>
</dbReference>
<dbReference type="GO" id="GO:0043565">
    <property type="term" value="F:sequence-specific DNA binding"/>
    <property type="evidence" value="ECO:0007669"/>
    <property type="project" value="InterPro"/>
</dbReference>
<evidence type="ECO:0000256" key="2">
    <source>
        <dbReference type="ARBA" id="ARBA00023125"/>
    </source>
</evidence>
<evidence type="ECO:0000313" key="10">
    <source>
        <dbReference type="Proteomes" id="UP000256244"/>
    </source>
</evidence>
<dbReference type="EMBL" id="AATJYL010000082">
    <property type="protein sequence ID" value="EFM1448505.1"/>
    <property type="molecule type" value="Genomic_DNA"/>
</dbReference>
<dbReference type="InterPro" id="IPR011256">
    <property type="entry name" value="Reg_factor_effector_dom_sf"/>
</dbReference>
<reference evidence="5 10" key="2">
    <citation type="submission" date="2018-08" db="EMBL/GenBank/DDBJ databases">
        <title>Complete genome sequencing and genomic characterization of five Escherichia coli strains co-producing MCR-1 and ESBLs from different origins in China.</title>
        <authorList>
            <person name="Bai L."/>
        </authorList>
    </citation>
    <scope>NUCLEOTIDE SEQUENCE [LARGE SCALE GENOMIC DNA]</scope>
    <source>
        <strain evidence="10">cq9</strain>
        <strain evidence="5">Cq9</strain>
        <plasmid evidence="10">Plasmid unnamed2</plasmid>
        <plasmid evidence="5">unnamed2</plasmid>
    </source>
</reference>
<evidence type="ECO:0000313" key="6">
    <source>
        <dbReference type="EMBL" id="EFM1448505.1"/>
    </source>
</evidence>
<dbReference type="RefSeq" id="WP_000941741.1">
    <property type="nucleotide sequence ID" value="NZ_AP027429.1"/>
</dbReference>
<sequence length="271" mass="32502">MLQRMTINAILKYIEDNIESVRVDINKLVRYSGYSRRYLQLLFKKHMGKTLGEYIQLRRVTRAAVLLRLTKLSINSVSERLLYDSQQTFTREFKKHTGYTPLQYRKMVYGFFQKITDYREIDEVIYKPKLCYINACNFTARGFSYKENFPFFHSSSSARWNFIDSLLENNESVTISHKINPCNDDNAHINMLVWNGDLDMNTHYTFTGGIFAYFYFKGGKEDYRRHTYNIYTISLPFYNLYNLNIYDLERITKLNDGYYLFEHYIPLNHQK</sequence>
<organism evidence="6 11">
    <name type="scientific">Escherichia coli</name>
    <dbReference type="NCBI Taxonomy" id="562"/>
    <lineage>
        <taxon>Bacteria</taxon>
        <taxon>Pseudomonadati</taxon>
        <taxon>Pseudomonadota</taxon>
        <taxon>Gammaproteobacteria</taxon>
        <taxon>Enterobacterales</taxon>
        <taxon>Enterobacteriaceae</taxon>
        <taxon>Escherichia</taxon>
    </lineage>
</organism>
<dbReference type="EMBL" id="UFZA01000001">
    <property type="protein sequence ID" value="STE04914.1"/>
    <property type="molecule type" value="Genomic_DNA"/>
</dbReference>
<dbReference type="SUPFAM" id="SSF46689">
    <property type="entry name" value="Homeodomain-like"/>
    <property type="match status" value="2"/>
</dbReference>
<dbReference type="InterPro" id="IPR009057">
    <property type="entry name" value="Homeodomain-like_sf"/>
</dbReference>
<evidence type="ECO:0000313" key="8">
    <source>
        <dbReference type="EMBL" id="STE74540.1"/>
    </source>
</evidence>
<dbReference type="SMART" id="SM00342">
    <property type="entry name" value="HTH_ARAC"/>
    <property type="match status" value="1"/>
</dbReference>
<reference evidence="7 9" key="1">
    <citation type="submission" date="2018-06" db="EMBL/GenBank/DDBJ databases">
        <authorList>
            <consortium name="Pathogen Informatics"/>
            <person name="Doyle S."/>
        </authorList>
    </citation>
    <scope>NUCLEOTIDE SEQUENCE [LARGE SCALE GENOMIC DNA]</scope>
    <source>
        <strain evidence="7 9">NCTC10082</strain>
    </source>
</reference>
<dbReference type="PROSITE" id="PS01124">
    <property type="entry name" value="HTH_ARAC_FAMILY_2"/>
    <property type="match status" value="1"/>
</dbReference>
<accession>A0A2S8JX73</accession>
<keyword evidence="1" id="KW-0805">Transcription regulation</keyword>
<keyword evidence="3" id="KW-0804">Transcription</keyword>
<proteinExistence type="predicted"/>
<dbReference type="SUPFAM" id="SSF55136">
    <property type="entry name" value="Probable bacterial effector-binding domain"/>
    <property type="match status" value="1"/>
</dbReference>
<evidence type="ECO:0000313" key="5">
    <source>
        <dbReference type="EMBL" id="AXO10133.1"/>
    </source>
</evidence>
<evidence type="ECO:0000313" key="11">
    <source>
        <dbReference type="Proteomes" id="UP000519182"/>
    </source>
</evidence>
<dbReference type="InterPro" id="IPR018060">
    <property type="entry name" value="HTH_AraC"/>
</dbReference>
<feature type="domain" description="HTH araC/xylS-type" evidence="4">
    <location>
        <begin position="8"/>
        <end position="107"/>
    </location>
</feature>
<evidence type="ECO:0000256" key="1">
    <source>
        <dbReference type="ARBA" id="ARBA00023015"/>
    </source>
</evidence>
<dbReference type="PANTHER" id="PTHR47504:SF3">
    <property type="entry name" value="HTH-TYPE TRANSCRIPTIONAL REGULATOR YKGA-RELATED"/>
    <property type="match status" value="1"/>
</dbReference>
<evidence type="ECO:0000259" key="4">
    <source>
        <dbReference type="PROSITE" id="PS01124"/>
    </source>
</evidence>
<dbReference type="Proteomes" id="UP000256244">
    <property type="component" value="Plasmid unnamed2"/>
</dbReference>
<keyword evidence="2" id="KW-0238">DNA-binding</keyword>
<dbReference type="Proteomes" id="UP000519182">
    <property type="component" value="Unassembled WGS sequence"/>
</dbReference>
<dbReference type="EMBL" id="UFZA01000006">
    <property type="protein sequence ID" value="STE74540.1"/>
    <property type="molecule type" value="Genomic_DNA"/>
</dbReference>
<reference evidence="6 11" key="3">
    <citation type="submission" date="2020-04" db="EMBL/GenBank/DDBJ databases">
        <authorList>
            <consortium name="GenomeTrakr network: Whole genome sequencing for foodborne pathogen traceback"/>
        </authorList>
    </citation>
    <scope>NUCLEOTIDE SEQUENCE [LARGE SCALE GENOMIC DNA]</scope>
    <source>
        <strain evidence="6 11">PSU-2464</strain>
    </source>
</reference>
<dbReference type="Gene3D" id="3.20.80.10">
    <property type="entry name" value="Regulatory factor, effector binding domain"/>
    <property type="match status" value="1"/>
</dbReference>
<dbReference type="AlphaFoldDB" id="A0A2S8JX73"/>